<feature type="region of interest" description="Disordered" evidence="1">
    <location>
        <begin position="307"/>
        <end position="326"/>
    </location>
</feature>
<name>A0A9P6NTA9_9BASI</name>
<comment type="caution">
    <text evidence="3">The sequence shown here is derived from an EMBL/GenBank/DDBJ whole genome shotgun (WGS) entry which is preliminary data.</text>
</comment>
<evidence type="ECO:0000256" key="1">
    <source>
        <dbReference type="SAM" id="MobiDB-lite"/>
    </source>
</evidence>
<keyword evidence="2" id="KW-0472">Membrane</keyword>
<sequence length="553" mass="62381">MSPSSNANPLLAFQPAFTYSMPTQLLIHGSVLTLLSILTLHLLFTAKYHYPLAPTNFFLLLSAVTLTMISTIVVVVMINHALYNRSRYWPFMFDYVEVTMPPPDWAPLALVGWYIMQSLVTFLAHATHIQFLTLLFPSSLERKLIIAFLGPLCVFASAMYFTHFLSDPNLQDLGDAIRNTATSTLSLLYTSGLLIWAYAVNRKRAWDTEGGTCGFGLISLTLAFSGTAANFIEVKEDRLRWLPWLVNTVLLWQSWAGFWWWVGAGMWSGEVADIERREERARRRESKRLKKRARMLNMLVHKTNRAANEFGSSSPPIEEAVPPTEVTTSGLQCSRASVLSVRLRRRQRRGTIMGSRRRHVEDEGDMELRPLGATLADQRPSTAATDISSSLPSNDSSNQISFFGPFFRPAFLDRWLHRLSAAHNAAAKQQARSAQTEGIKRWGLGAMSERVISEQLGCLSRAQDDEDEDEEWVSEGVEDEDHSSRPDASTLDSYGDPPTQHQLRQQRSRRKRTAKEIDRSNALGSGNMGMDHGHSWAWKGPLMKARLRDVTSF</sequence>
<feature type="transmembrane region" description="Helical" evidence="2">
    <location>
        <begin position="57"/>
        <end position="83"/>
    </location>
</feature>
<accession>A0A9P6NTA9</accession>
<evidence type="ECO:0000256" key="2">
    <source>
        <dbReference type="SAM" id="Phobius"/>
    </source>
</evidence>
<feature type="compositionally biased region" description="Acidic residues" evidence="1">
    <location>
        <begin position="464"/>
        <end position="481"/>
    </location>
</feature>
<dbReference type="OrthoDB" id="2507119at2759"/>
<feature type="compositionally biased region" description="Low complexity" evidence="1">
    <location>
        <begin position="386"/>
        <end position="395"/>
    </location>
</feature>
<gene>
    <name evidence="3" type="ORF">CROQUDRAFT_650414</name>
</gene>
<feature type="transmembrane region" description="Helical" evidence="2">
    <location>
        <begin position="105"/>
        <end position="124"/>
    </location>
</feature>
<proteinExistence type="predicted"/>
<dbReference type="AlphaFoldDB" id="A0A9P6NTA9"/>
<reference evidence="3" key="1">
    <citation type="submission" date="2013-11" db="EMBL/GenBank/DDBJ databases">
        <title>Genome sequence of the fusiform rust pathogen reveals effectors for host alternation and coevolution with pine.</title>
        <authorList>
            <consortium name="DOE Joint Genome Institute"/>
            <person name="Smith K."/>
            <person name="Pendleton A."/>
            <person name="Kubisiak T."/>
            <person name="Anderson C."/>
            <person name="Salamov A."/>
            <person name="Aerts A."/>
            <person name="Riley R."/>
            <person name="Clum A."/>
            <person name="Lindquist E."/>
            <person name="Ence D."/>
            <person name="Campbell M."/>
            <person name="Kronenberg Z."/>
            <person name="Feau N."/>
            <person name="Dhillon B."/>
            <person name="Hamelin R."/>
            <person name="Burleigh J."/>
            <person name="Smith J."/>
            <person name="Yandell M."/>
            <person name="Nelson C."/>
            <person name="Grigoriev I."/>
            <person name="Davis J."/>
        </authorList>
    </citation>
    <scope>NUCLEOTIDE SEQUENCE</scope>
    <source>
        <strain evidence="3">G11</strain>
    </source>
</reference>
<dbReference type="EMBL" id="MU167210">
    <property type="protein sequence ID" value="KAG0151858.1"/>
    <property type="molecule type" value="Genomic_DNA"/>
</dbReference>
<feature type="region of interest" description="Disordered" evidence="1">
    <location>
        <begin position="460"/>
        <end position="538"/>
    </location>
</feature>
<evidence type="ECO:0000313" key="3">
    <source>
        <dbReference type="EMBL" id="KAG0151858.1"/>
    </source>
</evidence>
<keyword evidence="2" id="KW-1133">Transmembrane helix</keyword>
<protein>
    <submittedName>
        <fullName evidence="3">Uncharacterized protein</fullName>
    </submittedName>
</protein>
<dbReference type="Proteomes" id="UP000886653">
    <property type="component" value="Unassembled WGS sequence"/>
</dbReference>
<feature type="transmembrane region" description="Helical" evidence="2">
    <location>
        <begin position="181"/>
        <end position="200"/>
    </location>
</feature>
<feature type="transmembrane region" description="Helical" evidence="2">
    <location>
        <begin position="212"/>
        <end position="232"/>
    </location>
</feature>
<keyword evidence="2" id="KW-0812">Transmembrane</keyword>
<feature type="transmembrane region" description="Helical" evidence="2">
    <location>
        <begin position="25"/>
        <end position="45"/>
    </location>
</feature>
<feature type="region of interest" description="Disordered" evidence="1">
    <location>
        <begin position="373"/>
        <end position="395"/>
    </location>
</feature>
<feature type="transmembrane region" description="Helical" evidence="2">
    <location>
        <begin position="144"/>
        <end position="161"/>
    </location>
</feature>
<organism evidence="3 4">
    <name type="scientific">Cronartium quercuum f. sp. fusiforme G11</name>
    <dbReference type="NCBI Taxonomy" id="708437"/>
    <lineage>
        <taxon>Eukaryota</taxon>
        <taxon>Fungi</taxon>
        <taxon>Dikarya</taxon>
        <taxon>Basidiomycota</taxon>
        <taxon>Pucciniomycotina</taxon>
        <taxon>Pucciniomycetes</taxon>
        <taxon>Pucciniales</taxon>
        <taxon>Coleosporiaceae</taxon>
        <taxon>Cronartium</taxon>
    </lineage>
</organism>
<keyword evidence="4" id="KW-1185">Reference proteome</keyword>
<evidence type="ECO:0000313" key="4">
    <source>
        <dbReference type="Proteomes" id="UP000886653"/>
    </source>
</evidence>
<feature type="compositionally biased region" description="Basic residues" evidence="1">
    <location>
        <begin position="504"/>
        <end position="513"/>
    </location>
</feature>